<name>A0A2X3BEU8_9HELI</name>
<dbReference type="RefSeq" id="WP_023946931.1">
    <property type="nucleotide sequence ID" value="NZ_JAERIV010000018.1"/>
</dbReference>
<dbReference type="Gene3D" id="3.40.50.2000">
    <property type="entry name" value="Glycogen Phosphorylase B"/>
    <property type="match status" value="1"/>
</dbReference>
<protein>
    <submittedName>
        <fullName evidence="1">TPR repeat-containing protein</fullName>
    </submittedName>
</protein>
<evidence type="ECO:0000313" key="2">
    <source>
        <dbReference type="Proteomes" id="UP000250166"/>
    </source>
</evidence>
<dbReference type="SUPFAM" id="SSF53756">
    <property type="entry name" value="UDP-Glycosyltransferase/glycogen phosphorylase"/>
    <property type="match status" value="1"/>
</dbReference>
<proteinExistence type="predicted"/>
<dbReference type="Proteomes" id="UP000250166">
    <property type="component" value="Unassembled WGS sequence"/>
</dbReference>
<accession>A0A2X3BEU8</accession>
<evidence type="ECO:0000313" key="1">
    <source>
        <dbReference type="EMBL" id="SQB98304.1"/>
    </source>
</evidence>
<sequence length="107" mass="12147">MDCGLKFSDWLDTYKALKEVDLLVCIDSAIAHLALCVGVPTFVLLPKYFDWHWGRLESPASIFYPHAHLLRLEDFHPITQNQSTESQAKIDSQSQKICAKICEILGL</sequence>
<gene>
    <name evidence="1" type="ORF">NCTC13102_00761</name>
</gene>
<reference evidence="1 2" key="1">
    <citation type="submission" date="2018-06" db="EMBL/GenBank/DDBJ databases">
        <authorList>
            <consortium name="Pathogen Informatics"/>
            <person name="Doyle S."/>
        </authorList>
    </citation>
    <scope>NUCLEOTIDE SEQUENCE [LARGE SCALE GENOMIC DNA]</scope>
    <source>
        <strain evidence="1 2">NCTC13102</strain>
    </source>
</reference>
<dbReference type="EMBL" id="UAWL01000006">
    <property type="protein sequence ID" value="SQB98304.1"/>
    <property type="molecule type" value="Genomic_DNA"/>
</dbReference>
<organism evidence="1 2">
    <name type="scientific">Helicobacter fennelliae</name>
    <dbReference type="NCBI Taxonomy" id="215"/>
    <lineage>
        <taxon>Bacteria</taxon>
        <taxon>Pseudomonadati</taxon>
        <taxon>Campylobacterota</taxon>
        <taxon>Epsilonproteobacteria</taxon>
        <taxon>Campylobacterales</taxon>
        <taxon>Helicobacteraceae</taxon>
        <taxon>Helicobacter</taxon>
    </lineage>
</organism>
<dbReference type="AlphaFoldDB" id="A0A2X3BEU8"/>